<dbReference type="Proteomes" id="UP000003675">
    <property type="component" value="Unassembled WGS sequence"/>
</dbReference>
<evidence type="ECO:0008006" key="3">
    <source>
        <dbReference type="Google" id="ProtNLM"/>
    </source>
</evidence>
<protein>
    <recommendedName>
        <fullName evidence="3">DUF1797 family protein</fullName>
    </recommendedName>
</protein>
<dbReference type="Pfam" id="PF08796">
    <property type="entry name" value="DUF1797"/>
    <property type="match status" value="1"/>
</dbReference>
<name>C8PA73_9LACO</name>
<organism evidence="1 2">
    <name type="scientific">Limosilactobacillus antri DSM 16041</name>
    <dbReference type="NCBI Taxonomy" id="525309"/>
    <lineage>
        <taxon>Bacteria</taxon>
        <taxon>Bacillati</taxon>
        <taxon>Bacillota</taxon>
        <taxon>Bacilli</taxon>
        <taxon>Lactobacillales</taxon>
        <taxon>Lactobacillaceae</taxon>
        <taxon>Limosilactobacillus</taxon>
    </lineage>
</organism>
<dbReference type="eggNOG" id="COG4703">
    <property type="taxonomic scope" value="Bacteria"/>
</dbReference>
<dbReference type="STRING" id="525309.HMPREF0494_2217"/>
<gene>
    <name evidence="1" type="ORF">HMPREF0494_2217</name>
</gene>
<evidence type="ECO:0000313" key="1">
    <source>
        <dbReference type="EMBL" id="EEW52613.1"/>
    </source>
</evidence>
<dbReference type="SUPFAM" id="SSF143567">
    <property type="entry name" value="YkuJ-like"/>
    <property type="match status" value="1"/>
</dbReference>
<evidence type="ECO:0000313" key="2">
    <source>
        <dbReference type="Proteomes" id="UP000003675"/>
    </source>
</evidence>
<dbReference type="AlphaFoldDB" id="C8PA73"/>
<dbReference type="InterPro" id="IPR014904">
    <property type="entry name" value="YkuJ-like"/>
</dbReference>
<dbReference type="EMBL" id="ACLL01000072">
    <property type="protein sequence ID" value="EEW52613.1"/>
    <property type="molecule type" value="Genomic_DNA"/>
</dbReference>
<dbReference type="InterPro" id="IPR038073">
    <property type="entry name" value="YkuJ-like_sf"/>
</dbReference>
<dbReference type="Gene3D" id="3.30.720.20">
    <property type="entry name" value="Protein of unknown function DUF1797"/>
    <property type="match status" value="1"/>
</dbReference>
<dbReference type="HOGENOM" id="CLU_157750_2_0_9"/>
<proteinExistence type="predicted"/>
<sequence>MRINGRGMFSGPFCLRRIRRVEESTLLQIIRRLNAMRCDTSGKRQRRVFEQFGVPVCEVTYVRASDEFIFVRFRPQERFCFDSIDLAAIEIYDSLYELRHTF</sequence>
<comment type="caution">
    <text evidence="1">The sequence shown here is derived from an EMBL/GenBank/DDBJ whole genome shotgun (WGS) entry which is preliminary data.</text>
</comment>
<accession>C8PA73</accession>
<reference evidence="1 2" key="1">
    <citation type="submission" date="2009-09" db="EMBL/GenBank/DDBJ databases">
        <authorList>
            <person name="Qin X."/>
            <person name="Bachman B."/>
            <person name="Battles P."/>
            <person name="Bell A."/>
            <person name="Bess C."/>
            <person name="Bickham C."/>
            <person name="Chaboub L."/>
            <person name="Chen D."/>
            <person name="Coyle M."/>
            <person name="Deiros D.R."/>
            <person name="Dinh H."/>
            <person name="Forbes L."/>
            <person name="Fowler G."/>
            <person name="Francisco L."/>
            <person name="Fu Q."/>
            <person name="Gubbala S."/>
            <person name="Hale W."/>
            <person name="Han Y."/>
            <person name="Hemphill L."/>
            <person name="Highlander S.K."/>
            <person name="Hirani K."/>
            <person name="Hogues M."/>
            <person name="Jackson L."/>
            <person name="Jakkamsetti A."/>
            <person name="Javaid M."/>
            <person name="Jiang H."/>
            <person name="Korchina V."/>
            <person name="Kovar C."/>
            <person name="Lara F."/>
            <person name="Lee S."/>
            <person name="Mata R."/>
            <person name="Mathew T."/>
            <person name="Moen C."/>
            <person name="Morales K."/>
            <person name="Munidasa M."/>
            <person name="Nazareth L."/>
            <person name="Ngo R."/>
            <person name="Nguyen L."/>
            <person name="Okwuonu G."/>
            <person name="Ongeri F."/>
            <person name="Patil S."/>
            <person name="Petrosino J."/>
            <person name="Pham C."/>
            <person name="Pham P."/>
            <person name="Pu L.-L."/>
            <person name="Puazo M."/>
            <person name="Raj R."/>
            <person name="Reid J."/>
            <person name="Rouhana J."/>
            <person name="Saada N."/>
            <person name="Shang Y."/>
            <person name="Simmons D."/>
            <person name="Thornton R."/>
            <person name="Warren J."/>
            <person name="Weissenberger G."/>
            <person name="Zhang J."/>
            <person name="Zhang L."/>
            <person name="Zhou C."/>
            <person name="Zhu D."/>
            <person name="Muzny D."/>
            <person name="Worley K."/>
            <person name="Gibbs R."/>
        </authorList>
    </citation>
    <scope>NUCLEOTIDE SEQUENCE [LARGE SCALE GENOMIC DNA]</scope>
    <source>
        <strain evidence="1 2">DSM 16041</strain>
    </source>
</reference>